<proteinExistence type="predicted"/>
<keyword evidence="3" id="KW-1185">Reference proteome</keyword>
<dbReference type="OrthoDB" id="5226911at2759"/>
<sequence>MGSFGATVASLLETYTKCLSLLKGFTTSGDLDGSSSDIQSSLGSSLRSDRARVRRAYSSRLSQNGRRLEKGDAASRSALRQVARRLTAALAEVVSRIGGRRPPAVDYNSLLALSKVSSLDAVRTINDLSSRVSSRTSSVSSQRSTVSRGRPRSRRHRQQSEGHVRPSMSGGGRRSKSKRSKSKKPASQSSRQHLRQPSRNHRVVTASRNENRISILTMSSDSTKLGEIRRRQSKQALAAKATYPIDLYPHVEEMGRKKWWKLFGSG</sequence>
<evidence type="ECO:0000313" key="2">
    <source>
        <dbReference type="EMBL" id="KAH7141176.1"/>
    </source>
</evidence>
<reference evidence="2" key="1">
    <citation type="journal article" date="2021" name="Nat. Commun.">
        <title>Genetic determinants of endophytism in the Arabidopsis root mycobiome.</title>
        <authorList>
            <person name="Mesny F."/>
            <person name="Miyauchi S."/>
            <person name="Thiergart T."/>
            <person name="Pickel B."/>
            <person name="Atanasova L."/>
            <person name="Karlsson M."/>
            <person name="Huettel B."/>
            <person name="Barry K.W."/>
            <person name="Haridas S."/>
            <person name="Chen C."/>
            <person name="Bauer D."/>
            <person name="Andreopoulos W."/>
            <person name="Pangilinan J."/>
            <person name="LaButti K."/>
            <person name="Riley R."/>
            <person name="Lipzen A."/>
            <person name="Clum A."/>
            <person name="Drula E."/>
            <person name="Henrissat B."/>
            <person name="Kohler A."/>
            <person name="Grigoriev I.V."/>
            <person name="Martin F.M."/>
            <person name="Hacquard S."/>
        </authorList>
    </citation>
    <scope>NUCLEOTIDE SEQUENCE</scope>
    <source>
        <strain evidence="2">MPI-CAGE-AT-0021</strain>
    </source>
</reference>
<feature type="compositionally biased region" description="Low complexity" evidence="1">
    <location>
        <begin position="129"/>
        <end position="148"/>
    </location>
</feature>
<evidence type="ECO:0000313" key="3">
    <source>
        <dbReference type="Proteomes" id="UP000717696"/>
    </source>
</evidence>
<protein>
    <submittedName>
        <fullName evidence="2">Uncharacterized protein</fullName>
    </submittedName>
</protein>
<comment type="caution">
    <text evidence="2">The sequence shown here is derived from an EMBL/GenBank/DDBJ whole genome shotgun (WGS) entry which is preliminary data.</text>
</comment>
<gene>
    <name evidence="2" type="ORF">B0J13DRAFT_52528</name>
</gene>
<feature type="region of interest" description="Disordered" evidence="1">
    <location>
        <begin position="129"/>
        <end position="212"/>
    </location>
</feature>
<dbReference type="EMBL" id="JAGMUU010000012">
    <property type="protein sequence ID" value="KAH7141176.1"/>
    <property type="molecule type" value="Genomic_DNA"/>
</dbReference>
<dbReference type="AlphaFoldDB" id="A0A9P9EPW4"/>
<accession>A0A9P9EPW4</accession>
<name>A0A9P9EPW4_9HYPO</name>
<feature type="compositionally biased region" description="Basic residues" evidence="1">
    <location>
        <begin position="173"/>
        <end position="184"/>
    </location>
</feature>
<organism evidence="2 3">
    <name type="scientific">Dactylonectria estremocensis</name>
    <dbReference type="NCBI Taxonomy" id="1079267"/>
    <lineage>
        <taxon>Eukaryota</taxon>
        <taxon>Fungi</taxon>
        <taxon>Dikarya</taxon>
        <taxon>Ascomycota</taxon>
        <taxon>Pezizomycotina</taxon>
        <taxon>Sordariomycetes</taxon>
        <taxon>Hypocreomycetidae</taxon>
        <taxon>Hypocreales</taxon>
        <taxon>Nectriaceae</taxon>
        <taxon>Dactylonectria</taxon>
    </lineage>
</organism>
<dbReference type="Proteomes" id="UP000717696">
    <property type="component" value="Unassembled WGS sequence"/>
</dbReference>
<feature type="compositionally biased region" description="Basic residues" evidence="1">
    <location>
        <begin position="192"/>
        <end position="202"/>
    </location>
</feature>
<evidence type="ECO:0000256" key="1">
    <source>
        <dbReference type="SAM" id="MobiDB-lite"/>
    </source>
</evidence>